<comment type="caution">
    <text evidence="11">The sequence shown here is derived from an EMBL/GenBank/DDBJ whole genome shotgun (WGS) entry which is preliminary data.</text>
</comment>
<evidence type="ECO:0000256" key="6">
    <source>
        <dbReference type="ARBA" id="ARBA00022927"/>
    </source>
</evidence>
<dbReference type="GO" id="GO:0005886">
    <property type="term" value="C:plasma membrane"/>
    <property type="evidence" value="ECO:0007669"/>
    <property type="project" value="UniProtKB-SubCell"/>
</dbReference>
<evidence type="ECO:0000256" key="1">
    <source>
        <dbReference type="ARBA" id="ARBA00004162"/>
    </source>
</evidence>
<dbReference type="PANTHER" id="PTHR33909">
    <property type="entry name" value="SEC TRANSLOCON ACCESSORY COMPLEX SUBUNIT YAJC"/>
    <property type="match status" value="1"/>
</dbReference>
<keyword evidence="8" id="KW-0811">Translocation</keyword>
<keyword evidence="5 10" id="KW-0812">Transmembrane</keyword>
<evidence type="ECO:0000256" key="9">
    <source>
        <dbReference type="ARBA" id="ARBA00023136"/>
    </source>
</evidence>
<dbReference type="RefSeq" id="WP_023390710.1">
    <property type="nucleotide sequence ID" value="NZ_CALGLG010000120.1"/>
</dbReference>
<evidence type="ECO:0000256" key="3">
    <source>
        <dbReference type="ARBA" id="ARBA00022448"/>
    </source>
</evidence>
<keyword evidence="9 10" id="KW-0472">Membrane</keyword>
<dbReference type="Pfam" id="PF02699">
    <property type="entry name" value="YajC"/>
    <property type="match status" value="1"/>
</dbReference>
<keyword evidence="6" id="KW-0653">Protein transport</keyword>
<dbReference type="PANTHER" id="PTHR33909:SF1">
    <property type="entry name" value="SEC TRANSLOCON ACCESSORY COMPLEX SUBUNIT YAJC"/>
    <property type="match status" value="1"/>
</dbReference>
<accession>A0A929MQR9</accession>
<dbReference type="GO" id="GO:0015031">
    <property type="term" value="P:protein transport"/>
    <property type="evidence" value="ECO:0007669"/>
    <property type="project" value="UniProtKB-KW"/>
</dbReference>
<evidence type="ECO:0000313" key="12">
    <source>
        <dbReference type="Proteomes" id="UP000757900"/>
    </source>
</evidence>
<dbReference type="SMART" id="SM01323">
    <property type="entry name" value="YajC"/>
    <property type="match status" value="1"/>
</dbReference>
<evidence type="ECO:0000256" key="7">
    <source>
        <dbReference type="ARBA" id="ARBA00022989"/>
    </source>
</evidence>
<keyword evidence="7 10" id="KW-1133">Transmembrane helix</keyword>
<evidence type="ECO:0000256" key="10">
    <source>
        <dbReference type="SAM" id="Phobius"/>
    </source>
</evidence>
<proteinExistence type="inferred from homology"/>
<reference evidence="11" key="1">
    <citation type="submission" date="2020-04" db="EMBL/GenBank/DDBJ databases">
        <title>Deep metagenomics examines the oral microbiome during advanced dental caries in children, revealing novel taxa and co-occurrences with host molecules.</title>
        <authorList>
            <person name="Baker J.L."/>
            <person name="Morton J.T."/>
            <person name="Dinis M."/>
            <person name="Alvarez R."/>
            <person name="Tran N.C."/>
            <person name="Knight R."/>
            <person name="Edlund A."/>
        </authorList>
    </citation>
    <scope>NUCLEOTIDE SEQUENCE</scope>
    <source>
        <strain evidence="11">JCVI_23_bin.16</strain>
    </source>
</reference>
<dbReference type="AlphaFoldDB" id="A0A929MQR9"/>
<dbReference type="NCBIfam" id="TIGR00739">
    <property type="entry name" value="yajC"/>
    <property type="match status" value="1"/>
</dbReference>
<dbReference type="EMBL" id="JABZFV010000282">
    <property type="protein sequence ID" value="MBF0935559.1"/>
    <property type="molecule type" value="Genomic_DNA"/>
</dbReference>
<keyword evidence="4" id="KW-1003">Cell membrane</keyword>
<gene>
    <name evidence="11" type="primary">yajC</name>
    <name evidence="11" type="ORF">HXK00_07985</name>
</gene>
<evidence type="ECO:0000313" key="11">
    <source>
        <dbReference type="EMBL" id="MBF0935559.1"/>
    </source>
</evidence>
<comment type="similarity">
    <text evidence="2">Belongs to the YajC family.</text>
</comment>
<dbReference type="PRINTS" id="PR01853">
    <property type="entry name" value="YAJCTRNLCASE"/>
</dbReference>
<feature type="transmembrane region" description="Helical" evidence="10">
    <location>
        <begin position="6"/>
        <end position="22"/>
    </location>
</feature>
<organism evidence="11 12">
    <name type="scientific">Abiotrophia defectiva</name>
    <name type="common">Streptococcus defectivus</name>
    <dbReference type="NCBI Taxonomy" id="46125"/>
    <lineage>
        <taxon>Bacteria</taxon>
        <taxon>Bacillati</taxon>
        <taxon>Bacillota</taxon>
        <taxon>Bacilli</taxon>
        <taxon>Lactobacillales</taxon>
        <taxon>Aerococcaceae</taxon>
        <taxon>Abiotrophia</taxon>
    </lineage>
</organism>
<evidence type="ECO:0000256" key="2">
    <source>
        <dbReference type="ARBA" id="ARBA00006742"/>
    </source>
</evidence>
<evidence type="ECO:0000256" key="5">
    <source>
        <dbReference type="ARBA" id="ARBA00022692"/>
    </source>
</evidence>
<dbReference type="Proteomes" id="UP000757900">
    <property type="component" value="Unassembled WGS sequence"/>
</dbReference>
<evidence type="ECO:0000256" key="8">
    <source>
        <dbReference type="ARBA" id="ARBA00023010"/>
    </source>
</evidence>
<protein>
    <submittedName>
        <fullName evidence="11">Preprotein translocase subunit YajC</fullName>
    </submittedName>
</protein>
<dbReference type="GeneID" id="84816219"/>
<sequence>MDLLVSVLPFVLIMGVMYFFMIRPQQRQAQEKQQMLQALKKGDAIVTIGGLHGVVEEVDLANRLVVLDCEGIYLTYELSAVATVKQGERVRPSVADLEPKEEVSNEEA</sequence>
<keyword evidence="3" id="KW-0813">Transport</keyword>
<comment type="subcellular location">
    <subcellularLocation>
        <location evidence="1">Cell membrane</location>
        <topology evidence="1">Single-pass membrane protein</topology>
    </subcellularLocation>
</comment>
<evidence type="ECO:0000256" key="4">
    <source>
        <dbReference type="ARBA" id="ARBA00022475"/>
    </source>
</evidence>
<name>A0A929MQR9_ABIDE</name>
<dbReference type="InterPro" id="IPR003849">
    <property type="entry name" value="Preprotein_translocase_YajC"/>
</dbReference>